<feature type="transmembrane region" description="Helical" evidence="8">
    <location>
        <begin position="356"/>
        <end position="374"/>
    </location>
</feature>
<dbReference type="SUPFAM" id="SSF103473">
    <property type="entry name" value="MFS general substrate transporter"/>
    <property type="match status" value="1"/>
</dbReference>
<dbReference type="PANTHER" id="PTHR42718">
    <property type="entry name" value="MAJOR FACILITATOR SUPERFAMILY MULTIDRUG TRANSPORTER MFSC"/>
    <property type="match status" value="1"/>
</dbReference>
<sequence length="503" mass="52515">MPASKPQLRRGGRPCKAQNGRAMPTEQSTASHSNKTAILAIILISYVMIVLDISVVLTGLPKIHHELGFTDAGLAWVQSAYTLTFGGFLLLGARAGDILGRRRMFMVGMAIFTLASVAIGASQSSAWMLAWRAIQGLGSAILAPSTLALLQTHFDEGEERVRAVSLYSAAAGVSATVGLIAGGLLADWLSWRVGFLLNLPIGIAMILAARAYIPETGKRPGAFDVPGALTSTIGMSALVYGFIRSAQAGWDATTVAILLSSIVLIGLFVLIERRARQPILPLRLFSDVERSGAYGARVLYLAAMVGFFFFTTLYLQEVAGFRPALTGLAFVPATILHVPIAMIVPRLIRRFGRNTVLVAGMLIGIIAMGWLSRAGVGSDYWSAVALPMILIGVSQGLTLSPLTSSGVARVDHSDAGAASGVVNVAHQIGSSVGLSALIAIAAIGSAGLSGADLTAYRVSHAFDAGTVMLILGFLITLTTIVPSVGEANSAKLDEARTACAADA</sequence>
<keyword evidence="2" id="KW-0813">Transport</keyword>
<organism evidence="10 11">
    <name type="scientific">Mycoplana azooxidifex</name>
    <dbReference type="NCBI Taxonomy" id="1636188"/>
    <lineage>
        <taxon>Bacteria</taxon>
        <taxon>Pseudomonadati</taxon>
        <taxon>Pseudomonadota</taxon>
        <taxon>Alphaproteobacteria</taxon>
        <taxon>Hyphomicrobiales</taxon>
        <taxon>Rhizobiaceae</taxon>
        <taxon>Mycoplana</taxon>
    </lineage>
</organism>
<feature type="transmembrane region" description="Helical" evidence="8">
    <location>
        <begin position="225"/>
        <end position="243"/>
    </location>
</feature>
<dbReference type="PROSITE" id="PS50850">
    <property type="entry name" value="MFS"/>
    <property type="match status" value="1"/>
</dbReference>
<name>A0A7W6GLD8_9HYPH</name>
<dbReference type="CDD" id="cd17321">
    <property type="entry name" value="MFS_MMR_MDR_like"/>
    <property type="match status" value="1"/>
</dbReference>
<evidence type="ECO:0000256" key="4">
    <source>
        <dbReference type="ARBA" id="ARBA00022692"/>
    </source>
</evidence>
<feature type="transmembrane region" description="Helical" evidence="8">
    <location>
        <begin position="321"/>
        <end position="344"/>
    </location>
</feature>
<dbReference type="Gene3D" id="1.20.1720.10">
    <property type="entry name" value="Multidrug resistance protein D"/>
    <property type="match status" value="1"/>
</dbReference>
<dbReference type="GO" id="GO:0005886">
    <property type="term" value="C:plasma membrane"/>
    <property type="evidence" value="ECO:0007669"/>
    <property type="project" value="UniProtKB-SubCell"/>
</dbReference>
<evidence type="ECO:0000256" key="1">
    <source>
        <dbReference type="ARBA" id="ARBA00004651"/>
    </source>
</evidence>
<reference evidence="10 11" key="1">
    <citation type="submission" date="2020-08" db="EMBL/GenBank/DDBJ databases">
        <title>Genomic Encyclopedia of Type Strains, Phase IV (KMG-IV): sequencing the most valuable type-strain genomes for metagenomic binning, comparative biology and taxonomic classification.</title>
        <authorList>
            <person name="Goeker M."/>
        </authorList>
    </citation>
    <scope>NUCLEOTIDE SEQUENCE [LARGE SCALE GENOMIC DNA]</scope>
    <source>
        <strain evidence="10 11">DSM 100211</strain>
    </source>
</reference>
<dbReference type="InterPro" id="IPR011701">
    <property type="entry name" value="MFS"/>
</dbReference>
<dbReference type="InterPro" id="IPR036259">
    <property type="entry name" value="MFS_trans_sf"/>
</dbReference>
<feature type="transmembrane region" description="Helical" evidence="8">
    <location>
        <begin position="104"/>
        <end position="123"/>
    </location>
</feature>
<evidence type="ECO:0000256" key="2">
    <source>
        <dbReference type="ARBA" id="ARBA00022448"/>
    </source>
</evidence>
<feature type="domain" description="Major facilitator superfamily (MFS) profile" evidence="9">
    <location>
        <begin position="38"/>
        <end position="484"/>
    </location>
</feature>
<feature type="region of interest" description="Disordered" evidence="7">
    <location>
        <begin position="1"/>
        <end position="29"/>
    </location>
</feature>
<feature type="transmembrane region" description="Helical" evidence="8">
    <location>
        <begin position="129"/>
        <end position="152"/>
    </location>
</feature>
<protein>
    <submittedName>
        <fullName evidence="10">EmrB/QacA subfamily drug resistance transporter</fullName>
    </submittedName>
</protein>
<feature type="transmembrane region" description="Helical" evidence="8">
    <location>
        <begin position="249"/>
        <end position="271"/>
    </location>
</feature>
<keyword evidence="6 8" id="KW-0472">Membrane</keyword>
<dbReference type="Proteomes" id="UP000574761">
    <property type="component" value="Unassembled WGS sequence"/>
</dbReference>
<feature type="transmembrane region" description="Helical" evidence="8">
    <location>
        <begin position="464"/>
        <end position="484"/>
    </location>
</feature>
<dbReference type="EMBL" id="JACIEE010000009">
    <property type="protein sequence ID" value="MBB3979143.1"/>
    <property type="molecule type" value="Genomic_DNA"/>
</dbReference>
<proteinExistence type="predicted"/>
<feature type="transmembrane region" description="Helical" evidence="8">
    <location>
        <begin position="164"/>
        <end position="185"/>
    </location>
</feature>
<feature type="transmembrane region" description="Helical" evidence="8">
    <location>
        <begin position="72"/>
        <end position="92"/>
    </location>
</feature>
<evidence type="ECO:0000313" key="11">
    <source>
        <dbReference type="Proteomes" id="UP000574761"/>
    </source>
</evidence>
<evidence type="ECO:0000256" key="5">
    <source>
        <dbReference type="ARBA" id="ARBA00022989"/>
    </source>
</evidence>
<keyword evidence="11" id="KW-1185">Reference proteome</keyword>
<evidence type="ECO:0000256" key="6">
    <source>
        <dbReference type="ARBA" id="ARBA00023136"/>
    </source>
</evidence>
<comment type="subcellular location">
    <subcellularLocation>
        <location evidence="1">Cell membrane</location>
        <topology evidence="1">Multi-pass membrane protein</topology>
    </subcellularLocation>
</comment>
<dbReference type="InterPro" id="IPR020846">
    <property type="entry name" value="MFS_dom"/>
</dbReference>
<dbReference type="RefSeq" id="WP_246422828.1">
    <property type="nucleotide sequence ID" value="NZ_JACIEE010000009.1"/>
</dbReference>
<evidence type="ECO:0000259" key="9">
    <source>
        <dbReference type="PROSITE" id="PS50850"/>
    </source>
</evidence>
<feature type="transmembrane region" description="Helical" evidence="8">
    <location>
        <begin position="380"/>
        <end position="399"/>
    </location>
</feature>
<dbReference type="Gene3D" id="1.20.1250.20">
    <property type="entry name" value="MFS general substrate transporter like domains"/>
    <property type="match status" value="1"/>
</dbReference>
<evidence type="ECO:0000256" key="3">
    <source>
        <dbReference type="ARBA" id="ARBA00022475"/>
    </source>
</evidence>
<dbReference type="Pfam" id="PF07690">
    <property type="entry name" value="MFS_1"/>
    <property type="match status" value="1"/>
</dbReference>
<evidence type="ECO:0000313" key="10">
    <source>
        <dbReference type="EMBL" id="MBB3979143.1"/>
    </source>
</evidence>
<evidence type="ECO:0000256" key="7">
    <source>
        <dbReference type="SAM" id="MobiDB-lite"/>
    </source>
</evidence>
<gene>
    <name evidence="10" type="ORF">GGQ64_004379</name>
</gene>
<dbReference type="PANTHER" id="PTHR42718:SF46">
    <property type="entry name" value="BLR6921 PROTEIN"/>
    <property type="match status" value="1"/>
</dbReference>
<accession>A0A7W6GLD8</accession>
<feature type="transmembrane region" description="Helical" evidence="8">
    <location>
        <begin position="420"/>
        <end position="444"/>
    </location>
</feature>
<feature type="transmembrane region" description="Helical" evidence="8">
    <location>
        <begin position="37"/>
        <end position="60"/>
    </location>
</feature>
<dbReference type="AlphaFoldDB" id="A0A7W6GLD8"/>
<comment type="caution">
    <text evidence="10">The sequence shown here is derived from an EMBL/GenBank/DDBJ whole genome shotgun (WGS) entry which is preliminary data.</text>
</comment>
<dbReference type="GO" id="GO:0022857">
    <property type="term" value="F:transmembrane transporter activity"/>
    <property type="evidence" value="ECO:0007669"/>
    <property type="project" value="InterPro"/>
</dbReference>
<feature type="transmembrane region" description="Helical" evidence="8">
    <location>
        <begin position="292"/>
        <end position="315"/>
    </location>
</feature>
<evidence type="ECO:0000256" key="8">
    <source>
        <dbReference type="SAM" id="Phobius"/>
    </source>
</evidence>
<feature type="transmembrane region" description="Helical" evidence="8">
    <location>
        <begin position="191"/>
        <end position="213"/>
    </location>
</feature>
<keyword evidence="3" id="KW-1003">Cell membrane</keyword>
<keyword evidence="5 8" id="KW-1133">Transmembrane helix</keyword>
<keyword evidence="4 8" id="KW-0812">Transmembrane</keyword>